<feature type="signal peptide" evidence="20">
    <location>
        <begin position="1"/>
        <end position="22"/>
    </location>
</feature>
<dbReference type="PANTHER" id="PTHR11972:SF208">
    <property type="entry name" value="DUAL OXIDASE-LIKE PROTEIN"/>
    <property type="match status" value="1"/>
</dbReference>
<dbReference type="Pfam" id="PF13499">
    <property type="entry name" value="EF-hand_7"/>
    <property type="match status" value="1"/>
</dbReference>
<dbReference type="InterPro" id="IPR017938">
    <property type="entry name" value="Riboflavin_synthase-like_b-brl"/>
</dbReference>
<dbReference type="InterPro" id="IPR039261">
    <property type="entry name" value="FNR_nucleotide-bd"/>
</dbReference>
<dbReference type="Pfam" id="PF08022">
    <property type="entry name" value="FAD_binding_8"/>
    <property type="match status" value="1"/>
</dbReference>
<feature type="transmembrane region" description="Helical" evidence="19">
    <location>
        <begin position="1295"/>
        <end position="1316"/>
    </location>
</feature>
<sequence>MELCQLWIVSLLAIFFGCIVEGQWGESRATNNWANNYQPVANNQHPWPQTPAITTKRPTQHSTSNNGYGALIFPTEYPKEIVSPAALSDRRKPKAQALQGTDSTRKPETQGLHGGNLVRKPQPSGNSGWIKGRKPVEKLNLISWLIDGCLDHKICTPTHDSLPEYQTFDGFFNNIFQVELGAVDTPLLRRVPPVYEDGVYQPVKGKRINPFVASDELMTRTPVCGKNKSEACGSKTGKTAFLVFFGQQVVEEVLDAQRPGCPPEYFNIEIPKDNQFNVTGKKTLPLLRSRWSQTTGQSPGNPRQQLNEITPWIDGGLIYGTAKGWADVLRTRPNGELVQDGLLASVDDDGLFPAYNKIRLPLANPPPPANHSDWVKQHATAKVDRFFVLGNPRGNENAFLLSFGVVLFRWHNHIATYLRQTRVNPDGTSKWSGERIFQEARKWVIATYQHLVIYKWIPEWLGEELDEYRGYDPSVDPQIEQFFQTAAMRFGHTLVTPGAYMRDFACGACRPVPFYGIGRNRRPNSTSEGAIRTCNIFWRPQGMASQRAEREDNMIVEDLRGQVFGPLEFSRRDLMAINIQRGRDHGTPDYNTARESFGLKRITSVKEYMKETNTDVDEEIITRMEEIHQKEGINAWDNIDVWTGGILETSYRPGPLFRAIIKDQFTRIRNADRFWFENRKWKKPRFTEEQIERIKLLEVFDLIVSTTRMKEEDLQPNPFRLPLDDFKAKSPTCRLEDPLLWVPDRCTNYDSSGNNRTNIRCYHFPQLDSNRNPVEQCTPVQNYDYFDGSEISYIVTYSSILLAILGIASLVPLTASYRQKEKQKALMQLQKQVRTSFKMGVGANKSTPSLAREWMGHNKPTRAVALLINEEKKTLELRSLSGNLLRVIDLSKSMEIVLVNDGKHIILKNSNEYDCVLEFESSFLRDSFYTSFRQKFGDNISIDEQTMGLRQSLSAVTTKETRIARLETFFKVVFAHAFAIEQPKGNEKSLDAKVIKEVFRTELTQAEFAEALGMQSSSTFVERMFNLVDRDNNGFISFREFLDMLIIFSKGTAEDKMKLMFDMYDISRTGYLSTDEFKAMIRSLVEASKYEVSSDDVELAVRSMLEQCGLKRDSKVSFQNFQELLSHPDHKKTLGYADLNFSGVNVPQTKGSRKSHIDSARSAVLSIYGDLDESKTSPDPDELEGVTLTAVTQQSPFSKWVEVYRLQIFWGILYTLVFLAIFFERAYVYSVESEHGGLRQIAGYGVSVTRGAASAMMFAYATLLLTMCRNSITILRETFLHRFIPFDSFLDMHKYIAILGLVSSFIHIVGHSMNFYHISTQTSSDLSCLFTDYFRPTHVLPKFHYWAFQTITGITGIILVLHAALIYIFATAYARANAFRMFWATHATYPLWYVLMLLHGSGRLVQDPLFGLFLVGPLVIFILDKLITIGRKKVEIPVLDAKILPSNVTKLVFARPIGFEYKSGQWVRIASLDLNPSEFHPFTISSAPHEPHLTLHIRAVGPFTANIRQLYDRSQKPLPKLYLDGPYGEGHQDWWRYEVSVLVGGGIGVTPFASILKDVAANQNPRSCKKIYFIWVTRTQKQFEWMVDIIRLGEYLRSLKKFMEIENCQIISVHLFITQTYQKFDMRTVLLYICERHFQRINNKSLFTGLRSITHFGRPNFVSFFRSLTKVHPNVKKFGVFSCGPFGMTKNVDEACAVVSTLDDVNSCLFQHHYENF</sequence>
<dbReference type="InterPro" id="IPR019791">
    <property type="entry name" value="Haem_peroxidase_animal"/>
</dbReference>
<dbReference type="InterPro" id="IPR017927">
    <property type="entry name" value="FAD-bd_FR_type"/>
</dbReference>
<evidence type="ECO:0000256" key="18">
    <source>
        <dbReference type="SAM" id="MobiDB-lite"/>
    </source>
</evidence>
<dbReference type="Pfam" id="PF00036">
    <property type="entry name" value="EF-hand_1"/>
    <property type="match status" value="1"/>
</dbReference>
<dbReference type="GO" id="GO:0043020">
    <property type="term" value="C:NADPH oxidase complex"/>
    <property type="evidence" value="ECO:0007669"/>
    <property type="project" value="TreeGrafter"/>
</dbReference>
<keyword evidence="9" id="KW-0106">Calcium</keyword>
<keyword evidence="8" id="KW-0274">FAD</keyword>
<evidence type="ECO:0000256" key="4">
    <source>
        <dbReference type="ARBA" id="ARBA00022630"/>
    </source>
</evidence>
<dbReference type="PROSITE" id="PS50222">
    <property type="entry name" value="EF_HAND_2"/>
    <property type="match status" value="2"/>
</dbReference>
<evidence type="ECO:0000256" key="14">
    <source>
        <dbReference type="ARBA" id="ARBA00023324"/>
    </source>
</evidence>
<evidence type="ECO:0000256" key="19">
    <source>
        <dbReference type="SAM" id="Phobius"/>
    </source>
</evidence>
<keyword evidence="11 19" id="KW-1133">Transmembrane helix</keyword>
<feature type="domain" description="EF-hand" evidence="21">
    <location>
        <begin position="1016"/>
        <end position="1051"/>
    </location>
</feature>
<keyword evidence="24" id="KW-1185">Reference proteome</keyword>
<dbReference type="PANTHER" id="PTHR11972">
    <property type="entry name" value="NADPH OXIDASE"/>
    <property type="match status" value="1"/>
</dbReference>
<comment type="caution">
    <text evidence="23">The sequence shown here is derived from an EMBL/GenBank/DDBJ whole genome shotgun (WGS) entry which is preliminary data.</text>
</comment>
<evidence type="ECO:0000256" key="12">
    <source>
        <dbReference type="ARBA" id="ARBA00023002"/>
    </source>
</evidence>
<dbReference type="PROSITE" id="PS51384">
    <property type="entry name" value="FAD_FR"/>
    <property type="match status" value="1"/>
</dbReference>
<dbReference type="GO" id="GO:0016324">
    <property type="term" value="C:apical plasma membrane"/>
    <property type="evidence" value="ECO:0007669"/>
    <property type="project" value="UniProtKB-SubCell"/>
</dbReference>
<dbReference type="OMA" id="GIEPMIM"/>
<evidence type="ECO:0000256" key="7">
    <source>
        <dbReference type="ARBA" id="ARBA00022737"/>
    </source>
</evidence>
<evidence type="ECO:0000313" key="23">
    <source>
        <dbReference type="EMBL" id="ODN05836.1"/>
    </source>
</evidence>
<gene>
    <name evidence="23" type="ORF">Ocin01_00847</name>
</gene>
<evidence type="ECO:0000256" key="10">
    <source>
        <dbReference type="ARBA" id="ARBA00022857"/>
    </source>
</evidence>
<dbReference type="STRING" id="48709.A0A1D2NLM8"/>
<feature type="region of interest" description="Disordered" evidence="18">
    <location>
        <begin position="84"/>
        <end position="132"/>
    </location>
</feature>
<dbReference type="CDD" id="cd06186">
    <property type="entry name" value="NOX_Duox_like_FAD_NADP"/>
    <property type="match status" value="1"/>
</dbReference>
<dbReference type="EMBL" id="LJIJ01000015">
    <property type="protein sequence ID" value="ODN05836.1"/>
    <property type="molecule type" value="Genomic_DNA"/>
</dbReference>
<name>A0A1D2NLM8_ORCCI</name>
<dbReference type="GO" id="GO:0042742">
    <property type="term" value="P:defense response to bacterium"/>
    <property type="evidence" value="ECO:0007669"/>
    <property type="project" value="UniProtKB-ARBA"/>
</dbReference>
<proteinExistence type="inferred from homology"/>
<keyword evidence="5 19" id="KW-0812">Transmembrane</keyword>
<dbReference type="Proteomes" id="UP000094527">
    <property type="component" value="Unassembled WGS sequence"/>
</dbReference>
<dbReference type="InterPro" id="IPR002048">
    <property type="entry name" value="EF_hand_dom"/>
</dbReference>
<comment type="catalytic activity">
    <reaction evidence="16">
        <text>NADPH + O2 + H(+) = H2O2 + NADP(+)</text>
        <dbReference type="Rhea" id="RHEA:11260"/>
        <dbReference type="ChEBI" id="CHEBI:15378"/>
        <dbReference type="ChEBI" id="CHEBI:15379"/>
        <dbReference type="ChEBI" id="CHEBI:16240"/>
        <dbReference type="ChEBI" id="CHEBI:57783"/>
        <dbReference type="ChEBI" id="CHEBI:58349"/>
        <dbReference type="EC" id="1.6.3.1"/>
    </reaction>
</comment>
<evidence type="ECO:0000313" key="24">
    <source>
        <dbReference type="Proteomes" id="UP000094527"/>
    </source>
</evidence>
<dbReference type="GO" id="GO:0009653">
    <property type="term" value="P:anatomical structure morphogenesis"/>
    <property type="evidence" value="ECO:0007669"/>
    <property type="project" value="UniProtKB-ARBA"/>
</dbReference>
<keyword evidence="7" id="KW-0677">Repeat</keyword>
<dbReference type="PRINTS" id="PR00457">
    <property type="entry name" value="ANPEROXIDASE"/>
</dbReference>
<dbReference type="SMART" id="SM00054">
    <property type="entry name" value="EFh"/>
    <property type="match status" value="2"/>
</dbReference>
<dbReference type="EC" id="1.6.3.1" evidence="3"/>
<dbReference type="SFLD" id="SFLDS00052">
    <property type="entry name" value="Ferric_Reductase_Domain"/>
    <property type="match status" value="1"/>
</dbReference>
<dbReference type="Gene3D" id="3.40.50.80">
    <property type="entry name" value="Nucleotide-binding domain of ferredoxin-NADP reductase (FNR) module"/>
    <property type="match status" value="1"/>
</dbReference>
<comment type="subcellular location">
    <subcellularLocation>
        <location evidence="1">Apical cell membrane</location>
        <topology evidence="1">Multi-pass membrane protein</topology>
    </subcellularLocation>
</comment>
<keyword evidence="20" id="KW-0732">Signal</keyword>
<evidence type="ECO:0000256" key="16">
    <source>
        <dbReference type="ARBA" id="ARBA00048762"/>
    </source>
</evidence>
<dbReference type="PROSITE" id="PS00018">
    <property type="entry name" value="EF_HAND_1"/>
    <property type="match status" value="2"/>
</dbReference>
<dbReference type="SUPFAM" id="SSF47473">
    <property type="entry name" value="EF-hand"/>
    <property type="match status" value="1"/>
</dbReference>
<keyword evidence="14" id="KW-0575">Peroxidase</keyword>
<dbReference type="CDD" id="cd00051">
    <property type="entry name" value="EFh"/>
    <property type="match status" value="3"/>
</dbReference>
<dbReference type="InterPro" id="IPR010255">
    <property type="entry name" value="Haem_peroxidase_sf"/>
</dbReference>
<dbReference type="Pfam" id="PF08030">
    <property type="entry name" value="NAD_binding_6"/>
    <property type="match status" value="1"/>
</dbReference>
<dbReference type="GO" id="GO:0006979">
    <property type="term" value="P:response to oxidative stress"/>
    <property type="evidence" value="ECO:0007669"/>
    <property type="project" value="InterPro"/>
</dbReference>
<dbReference type="OrthoDB" id="6019201at2759"/>
<keyword evidence="17" id="KW-0349">Heme</keyword>
<evidence type="ECO:0000256" key="2">
    <source>
        <dbReference type="ARBA" id="ARBA00005644"/>
    </source>
</evidence>
<dbReference type="InterPro" id="IPR050369">
    <property type="entry name" value="RBOH/FRE"/>
</dbReference>
<dbReference type="Gene3D" id="1.10.640.10">
    <property type="entry name" value="Haem peroxidase domain superfamily, animal type"/>
    <property type="match status" value="1"/>
</dbReference>
<comment type="catalytic activity">
    <reaction evidence="15">
        <text>NADH + O2 + H(+) = H2O2 + NAD(+)</text>
        <dbReference type="Rhea" id="RHEA:11264"/>
        <dbReference type="ChEBI" id="CHEBI:15378"/>
        <dbReference type="ChEBI" id="CHEBI:15379"/>
        <dbReference type="ChEBI" id="CHEBI:16240"/>
        <dbReference type="ChEBI" id="CHEBI:57540"/>
        <dbReference type="ChEBI" id="CHEBI:57945"/>
        <dbReference type="EC" id="1.6.3.1"/>
    </reaction>
</comment>
<evidence type="ECO:0000256" key="3">
    <source>
        <dbReference type="ARBA" id="ARBA00012698"/>
    </source>
</evidence>
<feature type="chain" id="PRO_5008905727" description="NAD(P)H oxidase (H2O2-forming)" evidence="20">
    <location>
        <begin position="23"/>
        <end position="1717"/>
    </location>
</feature>
<evidence type="ECO:0000256" key="15">
    <source>
        <dbReference type="ARBA" id="ARBA00047455"/>
    </source>
</evidence>
<evidence type="ECO:0000256" key="17">
    <source>
        <dbReference type="PIRSR" id="PIRSR619791-2"/>
    </source>
</evidence>
<evidence type="ECO:0000256" key="13">
    <source>
        <dbReference type="ARBA" id="ARBA00023136"/>
    </source>
</evidence>
<dbReference type="SUPFAM" id="SSF52343">
    <property type="entry name" value="Ferredoxin reductase-like, C-terminal NADP-linked domain"/>
    <property type="match status" value="1"/>
</dbReference>
<keyword evidence="6 17" id="KW-0479">Metal-binding</keyword>
<organism evidence="23 24">
    <name type="scientific">Orchesella cincta</name>
    <name type="common">Springtail</name>
    <name type="synonym">Podura cincta</name>
    <dbReference type="NCBI Taxonomy" id="48709"/>
    <lineage>
        <taxon>Eukaryota</taxon>
        <taxon>Metazoa</taxon>
        <taxon>Ecdysozoa</taxon>
        <taxon>Arthropoda</taxon>
        <taxon>Hexapoda</taxon>
        <taxon>Collembola</taxon>
        <taxon>Entomobryomorpha</taxon>
        <taxon>Entomobryoidea</taxon>
        <taxon>Orchesellidae</taxon>
        <taxon>Orchesellinae</taxon>
        <taxon>Orchesella</taxon>
    </lineage>
</organism>
<dbReference type="GO" id="GO:0042744">
    <property type="term" value="P:hydrogen peroxide catabolic process"/>
    <property type="evidence" value="ECO:0007669"/>
    <property type="project" value="UniProtKB-KW"/>
</dbReference>
<feature type="binding site" description="axial binding residue" evidence="17">
    <location>
        <position position="492"/>
    </location>
    <ligand>
        <name>heme b</name>
        <dbReference type="ChEBI" id="CHEBI:60344"/>
    </ligand>
    <ligandPart>
        <name>Fe</name>
        <dbReference type="ChEBI" id="CHEBI:18248"/>
    </ligandPart>
</feature>
<feature type="transmembrane region" description="Helical" evidence="19">
    <location>
        <begin position="794"/>
        <end position="817"/>
    </location>
</feature>
<evidence type="ECO:0000256" key="8">
    <source>
        <dbReference type="ARBA" id="ARBA00022827"/>
    </source>
</evidence>
<evidence type="ECO:0000256" key="9">
    <source>
        <dbReference type="ARBA" id="ARBA00022837"/>
    </source>
</evidence>
<dbReference type="SFLD" id="SFLDG01168">
    <property type="entry name" value="Ferric_reductase_subgroup_(FRE"/>
    <property type="match status" value="1"/>
</dbReference>
<keyword evidence="4" id="KW-0285">Flavoprotein</keyword>
<feature type="domain" description="FAD-binding FR-type" evidence="22">
    <location>
        <begin position="1431"/>
        <end position="1533"/>
    </location>
</feature>
<keyword evidence="13 19" id="KW-0472">Membrane</keyword>
<accession>A0A1D2NLM8</accession>
<dbReference type="InterPro" id="IPR013121">
    <property type="entry name" value="Fe_red_NAD-bd_6"/>
</dbReference>
<dbReference type="InterPro" id="IPR018247">
    <property type="entry name" value="EF_Hand_1_Ca_BS"/>
</dbReference>
<dbReference type="Pfam" id="PF03098">
    <property type="entry name" value="An_peroxidase"/>
    <property type="match status" value="1"/>
</dbReference>
<feature type="transmembrane region" description="Helical" evidence="19">
    <location>
        <begin position="1404"/>
        <end position="1423"/>
    </location>
</feature>
<evidence type="ECO:0000256" key="1">
    <source>
        <dbReference type="ARBA" id="ARBA00004424"/>
    </source>
</evidence>
<dbReference type="InterPro" id="IPR037120">
    <property type="entry name" value="Haem_peroxidase_sf_animal"/>
</dbReference>
<evidence type="ECO:0000259" key="21">
    <source>
        <dbReference type="PROSITE" id="PS50222"/>
    </source>
</evidence>
<keyword evidence="14" id="KW-0376">Hydrogen peroxide</keyword>
<dbReference type="GO" id="GO:0042554">
    <property type="term" value="P:superoxide anion generation"/>
    <property type="evidence" value="ECO:0007669"/>
    <property type="project" value="TreeGrafter"/>
</dbReference>
<feature type="domain" description="EF-hand" evidence="21">
    <location>
        <begin position="1052"/>
        <end position="1087"/>
    </location>
</feature>
<protein>
    <recommendedName>
        <fullName evidence="3">NAD(P)H oxidase (H2O2-forming)</fullName>
        <ecNumber evidence="3">1.6.3.1</ecNumber>
    </recommendedName>
</protein>
<dbReference type="InterPro" id="IPR011992">
    <property type="entry name" value="EF-hand-dom_pair"/>
</dbReference>
<reference evidence="23 24" key="1">
    <citation type="journal article" date="2016" name="Genome Biol. Evol.">
        <title>Gene Family Evolution Reflects Adaptation to Soil Environmental Stressors in the Genome of the Collembolan Orchesella cincta.</title>
        <authorList>
            <person name="Faddeeva-Vakhrusheva A."/>
            <person name="Derks M.F."/>
            <person name="Anvar S.Y."/>
            <person name="Agamennone V."/>
            <person name="Suring W."/>
            <person name="Smit S."/>
            <person name="van Straalen N.M."/>
            <person name="Roelofs D."/>
        </authorList>
    </citation>
    <scope>NUCLEOTIDE SEQUENCE [LARGE SCALE GENOMIC DNA]</scope>
    <source>
        <tissue evidence="23">Mixed pool</tissue>
    </source>
</reference>
<evidence type="ECO:0000256" key="20">
    <source>
        <dbReference type="SAM" id="SignalP"/>
    </source>
</evidence>
<feature type="transmembrane region" description="Helical" evidence="19">
    <location>
        <begin position="1381"/>
        <end position="1398"/>
    </location>
</feature>
<dbReference type="GO" id="GO:0020037">
    <property type="term" value="F:heme binding"/>
    <property type="evidence" value="ECO:0007669"/>
    <property type="project" value="InterPro"/>
</dbReference>
<feature type="non-terminal residue" evidence="23">
    <location>
        <position position="1717"/>
    </location>
</feature>
<keyword evidence="17" id="KW-0408">Iron</keyword>
<dbReference type="SUPFAM" id="SSF48113">
    <property type="entry name" value="Heme-dependent peroxidases"/>
    <property type="match status" value="1"/>
</dbReference>
<dbReference type="GO" id="GO:0016174">
    <property type="term" value="F:NAD(P)H oxidase H2O2-forming activity"/>
    <property type="evidence" value="ECO:0007669"/>
    <property type="project" value="UniProtKB-EC"/>
</dbReference>
<dbReference type="Gene3D" id="2.40.30.10">
    <property type="entry name" value="Translation factors"/>
    <property type="match status" value="1"/>
</dbReference>
<dbReference type="FunFam" id="2.40.30.10:FF:000059">
    <property type="entry name" value="dual oxidase isoform X1"/>
    <property type="match status" value="1"/>
</dbReference>
<dbReference type="GO" id="GO:0005509">
    <property type="term" value="F:calcium ion binding"/>
    <property type="evidence" value="ECO:0007669"/>
    <property type="project" value="InterPro"/>
</dbReference>
<feature type="transmembrane region" description="Helical" evidence="19">
    <location>
        <begin position="1343"/>
        <end position="1369"/>
    </location>
</feature>
<dbReference type="SUPFAM" id="SSF63380">
    <property type="entry name" value="Riboflavin synthase domain-like"/>
    <property type="match status" value="1"/>
</dbReference>
<evidence type="ECO:0000256" key="6">
    <source>
        <dbReference type="ARBA" id="ARBA00022723"/>
    </source>
</evidence>
<keyword evidence="12" id="KW-0560">Oxidoreductase</keyword>
<evidence type="ECO:0000256" key="5">
    <source>
        <dbReference type="ARBA" id="ARBA00022692"/>
    </source>
</evidence>
<dbReference type="GO" id="GO:0016175">
    <property type="term" value="F:superoxide-generating NAD(P)H oxidase activity"/>
    <property type="evidence" value="ECO:0007669"/>
    <property type="project" value="UniProtKB-ARBA"/>
</dbReference>
<keyword evidence="10" id="KW-0521">NADP</keyword>
<dbReference type="InterPro" id="IPR013112">
    <property type="entry name" value="FAD-bd_8"/>
</dbReference>
<comment type="similarity">
    <text evidence="2">In the N-terminal section; belongs to the peroxidase family.</text>
</comment>
<dbReference type="PROSITE" id="PS50292">
    <property type="entry name" value="PEROXIDASE_3"/>
    <property type="match status" value="1"/>
</dbReference>
<feature type="transmembrane region" description="Helical" evidence="19">
    <location>
        <begin position="1203"/>
        <end position="1223"/>
    </location>
</feature>
<dbReference type="GO" id="GO:0004601">
    <property type="term" value="F:peroxidase activity"/>
    <property type="evidence" value="ECO:0007669"/>
    <property type="project" value="InterPro"/>
</dbReference>
<dbReference type="Gene3D" id="1.10.238.10">
    <property type="entry name" value="EF-hand"/>
    <property type="match status" value="1"/>
</dbReference>
<evidence type="ECO:0000256" key="11">
    <source>
        <dbReference type="ARBA" id="ARBA00022989"/>
    </source>
</evidence>
<dbReference type="SFLD" id="SFLDG01169">
    <property type="entry name" value="NADPH_oxidase_subgroup_(NOX)"/>
    <property type="match status" value="1"/>
</dbReference>
<evidence type="ECO:0000259" key="22">
    <source>
        <dbReference type="PROSITE" id="PS51384"/>
    </source>
</evidence>